<dbReference type="PANTHER" id="PTHR30619:SF1">
    <property type="entry name" value="RECOMBINATION PROTEIN 2"/>
    <property type="match status" value="1"/>
</dbReference>
<feature type="domain" description="Metallo-beta-lactamase" evidence="1">
    <location>
        <begin position="45"/>
        <end position="242"/>
    </location>
</feature>
<dbReference type="SMART" id="SM00849">
    <property type="entry name" value="Lactamase_B"/>
    <property type="match status" value="1"/>
</dbReference>
<sequence>MGRFWINLRWSLLGLLCIALALIWYAAVSEDRGGTLTVVFLNVGQGDAIFIESPTGAQMMIDGGPGKVVLRELGKIMPFYDRSIDLLLVSNPDTDHMAGFLDVLRSFKVNAVVEPGTVGASADYRSLAFAIEEEDARRIIAERGQRFNLGGGAYFEILFPDRDVSGFDTNDGSIIGKLVYGDTSFLFPGDAPSAIEEYLAYMDKERLNADVLKVGHHGSKTSTSEVLLGLASPAFAVVSAGKDNRYGHPHQEVLARLKQFEVETFGTYEYGTIVMESDGRTIRVTK</sequence>
<dbReference type="AlphaFoldDB" id="A0A1G2MHY9"/>
<evidence type="ECO:0000313" key="3">
    <source>
        <dbReference type="Proteomes" id="UP000176493"/>
    </source>
</evidence>
<dbReference type="InterPro" id="IPR036866">
    <property type="entry name" value="RibonucZ/Hydroxyglut_hydro"/>
</dbReference>
<dbReference type="Proteomes" id="UP000176493">
    <property type="component" value="Unassembled WGS sequence"/>
</dbReference>
<evidence type="ECO:0000259" key="1">
    <source>
        <dbReference type="SMART" id="SM00849"/>
    </source>
</evidence>
<gene>
    <name evidence="2" type="ORF">A2W52_02040</name>
</gene>
<dbReference type="EMBL" id="MHRJ01000005">
    <property type="protein sequence ID" value="OHA23488.1"/>
    <property type="molecule type" value="Genomic_DNA"/>
</dbReference>
<dbReference type="InterPro" id="IPR052159">
    <property type="entry name" value="Competence_DNA_uptake"/>
</dbReference>
<dbReference type="PANTHER" id="PTHR30619">
    <property type="entry name" value="DNA INTERNALIZATION/COMPETENCE PROTEIN COMEC/REC2"/>
    <property type="match status" value="1"/>
</dbReference>
<accession>A0A1G2MHY9</accession>
<comment type="caution">
    <text evidence="2">The sequence shown here is derived from an EMBL/GenBank/DDBJ whole genome shotgun (WGS) entry which is preliminary data.</text>
</comment>
<protein>
    <recommendedName>
        <fullName evidence="1">Metallo-beta-lactamase domain-containing protein</fullName>
    </recommendedName>
</protein>
<dbReference type="Gene3D" id="3.60.15.10">
    <property type="entry name" value="Ribonuclease Z/Hydroxyacylglutathione hydrolase-like"/>
    <property type="match status" value="1"/>
</dbReference>
<dbReference type="Pfam" id="PF00753">
    <property type="entry name" value="Lactamase_B"/>
    <property type="match status" value="1"/>
</dbReference>
<name>A0A1G2MHY9_9BACT</name>
<dbReference type="CDD" id="cd07731">
    <property type="entry name" value="ComA-like_MBL-fold"/>
    <property type="match status" value="1"/>
</dbReference>
<evidence type="ECO:0000313" key="2">
    <source>
        <dbReference type="EMBL" id="OHA23488.1"/>
    </source>
</evidence>
<proteinExistence type="predicted"/>
<dbReference type="InterPro" id="IPR001279">
    <property type="entry name" value="Metallo-B-lactamas"/>
</dbReference>
<organism evidence="2 3">
    <name type="scientific">Candidatus Taylorbacteria bacterium RIFCSPHIGHO2_02_49_25</name>
    <dbReference type="NCBI Taxonomy" id="1802305"/>
    <lineage>
        <taxon>Bacteria</taxon>
        <taxon>Candidatus Tayloriibacteriota</taxon>
    </lineage>
</organism>
<reference evidence="2 3" key="1">
    <citation type="journal article" date="2016" name="Nat. Commun.">
        <title>Thousands of microbial genomes shed light on interconnected biogeochemical processes in an aquifer system.</title>
        <authorList>
            <person name="Anantharaman K."/>
            <person name="Brown C.T."/>
            <person name="Hug L.A."/>
            <person name="Sharon I."/>
            <person name="Castelle C.J."/>
            <person name="Probst A.J."/>
            <person name="Thomas B.C."/>
            <person name="Singh A."/>
            <person name="Wilkins M.J."/>
            <person name="Karaoz U."/>
            <person name="Brodie E.L."/>
            <person name="Williams K.H."/>
            <person name="Hubbard S.S."/>
            <person name="Banfield J.F."/>
        </authorList>
    </citation>
    <scope>NUCLEOTIDE SEQUENCE [LARGE SCALE GENOMIC DNA]</scope>
</reference>
<dbReference type="InterPro" id="IPR035681">
    <property type="entry name" value="ComA-like_MBL"/>
</dbReference>
<dbReference type="SUPFAM" id="SSF56281">
    <property type="entry name" value="Metallo-hydrolase/oxidoreductase"/>
    <property type="match status" value="1"/>
</dbReference>